<feature type="compositionally biased region" description="Polar residues" evidence="1">
    <location>
        <begin position="108"/>
        <end position="120"/>
    </location>
</feature>
<dbReference type="EMBL" id="AVOT02001493">
    <property type="protein sequence ID" value="MBW0467109.1"/>
    <property type="molecule type" value="Genomic_DNA"/>
</dbReference>
<gene>
    <name evidence="2" type="ORF">O181_006824</name>
</gene>
<evidence type="ECO:0000313" key="3">
    <source>
        <dbReference type="Proteomes" id="UP000765509"/>
    </source>
</evidence>
<feature type="region of interest" description="Disordered" evidence="1">
    <location>
        <begin position="97"/>
        <end position="120"/>
    </location>
</feature>
<dbReference type="Proteomes" id="UP000765509">
    <property type="component" value="Unassembled WGS sequence"/>
</dbReference>
<name>A0A9Q3GH95_9BASI</name>
<comment type="caution">
    <text evidence="2">The sequence shown here is derived from an EMBL/GenBank/DDBJ whole genome shotgun (WGS) entry which is preliminary data.</text>
</comment>
<dbReference type="OrthoDB" id="2500184at2759"/>
<organism evidence="2 3">
    <name type="scientific">Austropuccinia psidii MF-1</name>
    <dbReference type="NCBI Taxonomy" id="1389203"/>
    <lineage>
        <taxon>Eukaryota</taxon>
        <taxon>Fungi</taxon>
        <taxon>Dikarya</taxon>
        <taxon>Basidiomycota</taxon>
        <taxon>Pucciniomycotina</taxon>
        <taxon>Pucciniomycetes</taxon>
        <taxon>Pucciniales</taxon>
        <taxon>Sphaerophragmiaceae</taxon>
        <taxon>Austropuccinia</taxon>
    </lineage>
</organism>
<sequence length="127" mass="13965">MHISGERPRSQMSCREAQHPQIHFTCEPDSCQGSTQCQCCVSHLTNVYLSSVECINYNVDSNGNTNCVSLSKESFTCSGKCYGSASCGQCSVEPDAPSQEPRVKFPKQNPQPQPITDQGVTTWLAWD</sequence>
<proteinExistence type="predicted"/>
<protein>
    <submittedName>
        <fullName evidence="2">Uncharacterized protein</fullName>
    </submittedName>
</protein>
<keyword evidence="3" id="KW-1185">Reference proteome</keyword>
<dbReference type="AlphaFoldDB" id="A0A9Q3GH95"/>
<evidence type="ECO:0000313" key="2">
    <source>
        <dbReference type="EMBL" id="MBW0467109.1"/>
    </source>
</evidence>
<reference evidence="2" key="1">
    <citation type="submission" date="2021-03" db="EMBL/GenBank/DDBJ databases">
        <title>Draft genome sequence of rust myrtle Austropuccinia psidii MF-1, a brazilian biotype.</title>
        <authorList>
            <person name="Quecine M.C."/>
            <person name="Pachon D.M.R."/>
            <person name="Bonatelli M.L."/>
            <person name="Correr F.H."/>
            <person name="Franceschini L.M."/>
            <person name="Leite T.F."/>
            <person name="Margarido G.R.A."/>
            <person name="Almeida C.A."/>
            <person name="Ferrarezi J.A."/>
            <person name="Labate C.A."/>
        </authorList>
    </citation>
    <scope>NUCLEOTIDE SEQUENCE</scope>
    <source>
        <strain evidence="2">MF-1</strain>
    </source>
</reference>
<accession>A0A9Q3GH95</accession>
<evidence type="ECO:0000256" key="1">
    <source>
        <dbReference type="SAM" id="MobiDB-lite"/>
    </source>
</evidence>